<feature type="coiled-coil region" evidence="1">
    <location>
        <begin position="124"/>
        <end position="158"/>
    </location>
</feature>
<gene>
    <name evidence="2" type="ORF">PBAH0796_LOCUS21157</name>
</gene>
<protein>
    <submittedName>
        <fullName evidence="2">Uncharacterized protein</fullName>
    </submittedName>
</protein>
<accession>A0A7S0AUS2</accession>
<keyword evidence="1" id="KW-0175">Coiled coil</keyword>
<proteinExistence type="predicted"/>
<organism evidence="2">
    <name type="scientific">Pyrodinium bahamense</name>
    <dbReference type="NCBI Taxonomy" id="73915"/>
    <lineage>
        <taxon>Eukaryota</taxon>
        <taxon>Sar</taxon>
        <taxon>Alveolata</taxon>
        <taxon>Dinophyceae</taxon>
        <taxon>Gonyaulacales</taxon>
        <taxon>Pyrocystaceae</taxon>
        <taxon>Pyrodinium</taxon>
    </lineage>
</organism>
<dbReference type="AlphaFoldDB" id="A0A7S0AUS2"/>
<dbReference type="EMBL" id="HBEG01034632">
    <property type="protein sequence ID" value="CAD8373019.1"/>
    <property type="molecule type" value="Transcribed_RNA"/>
</dbReference>
<feature type="coiled-coil region" evidence="1">
    <location>
        <begin position="10"/>
        <end position="68"/>
    </location>
</feature>
<sequence>MELVVAQQERNRLRDLLGAAEVRLQEQERRIVGLHTCKRQLEERCSELERRLGEEAELNERLRQALRERELARRWAEERLDRLLAGAPDGDLQAALAQAMAGRAALERRCMESTEVARASSDAARSWQRRAQMAEEELARARVEAASQEAATEGLQQRLRAEEELTVQLRAALERDVALCGGSGAGGEASDELRRWVLQSLNEVNRSAHGRTWDPFEPKFDPAFEGREWMNILESFRQNHQTRIGFGCRAPNS</sequence>
<reference evidence="2" key="1">
    <citation type="submission" date="2021-01" db="EMBL/GenBank/DDBJ databases">
        <authorList>
            <person name="Corre E."/>
            <person name="Pelletier E."/>
            <person name="Niang G."/>
            <person name="Scheremetjew M."/>
            <person name="Finn R."/>
            <person name="Kale V."/>
            <person name="Holt S."/>
            <person name="Cochrane G."/>
            <person name="Meng A."/>
            <person name="Brown T."/>
            <person name="Cohen L."/>
        </authorList>
    </citation>
    <scope>NUCLEOTIDE SEQUENCE</scope>
    <source>
        <strain evidence="2">Pbaha01</strain>
    </source>
</reference>
<dbReference type="SUPFAM" id="SSF90257">
    <property type="entry name" value="Myosin rod fragments"/>
    <property type="match status" value="1"/>
</dbReference>
<evidence type="ECO:0000313" key="2">
    <source>
        <dbReference type="EMBL" id="CAD8373019.1"/>
    </source>
</evidence>
<name>A0A7S0AUS2_9DINO</name>
<evidence type="ECO:0000256" key="1">
    <source>
        <dbReference type="SAM" id="Coils"/>
    </source>
</evidence>